<evidence type="ECO:0000256" key="1">
    <source>
        <dbReference type="SAM" id="Phobius"/>
    </source>
</evidence>
<dbReference type="AlphaFoldDB" id="A0A0K2W8U6"/>
<proteinExistence type="predicted"/>
<keyword evidence="1" id="KW-0812">Transmembrane</keyword>
<keyword evidence="1" id="KW-0472">Membrane</keyword>
<dbReference type="EMBL" id="LN623525">
    <property type="protein sequence ID" value="CEG62418.1"/>
    <property type="molecule type" value="Genomic_DNA"/>
</dbReference>
<name>A0A0K2W8U6_STASA</name>
<accession>A0A0K2W8U6</accession>
<reference evidence="2" key="1">
    <citation type="journal article" date="2017" name="Antimicrob. Agents Chemother.">
        <title>A Novel erm(44) Gene Variant from a Human Staphylococcus saprophyticus Isolate Confers Resistance to Macrolides and Lincosamides but Not Streptogramins.</title>
        <authorList>
            <person name="Strauss C."/>
            <person name="Hu Y."/>
            <person name="Coates A."/>
            <person name="Perreten V."/>
        </authorList>
    </citation>
    <scope>NUCLEOTIDE SEQUENCE</scope>
    <source>
        <strain evidence="2">N041</strain>
    </source>
</reference>
<feature type="transmembrane region" description="Helical" evidence="1">
    <location>
        <begin position="91"/>
        <end position="111"/>
    </location>
</feature>
<protein>
    <submittedName>
        <fullName evidence="2">Uncharacterized protein</fullName>
    </submittedName>
</protein>
<organism evidence="2">
    <name type="scientific">Staphylococcus saprophyticus</name>
    <dbReference type="NCBI Taxonomy" id="29385"/>
    <lineage>
        <taxon>Bacteria</taxon>
        <taxon>Bacillati</taxon>
        <taxon>Bacillota</taxon>
        <taxon>Bacilli</taxon>
        <taxon>Bacillales</taxon>
        <taxon>Staphylococcaceae</taxon>
        <taxon>Staphylococcus</taxon>
    </lineage>
</organism>
<feature type="transmembrane region" description="Helical" evidence="1">
    <location>
        <begin position="47"/>
        <end position="70"/>
    </location>
</feature>
<keyword evidence="1" id="KW-1133">Transmembrane helix</keyword>
<sequence>MNNKKRNERIKIEVSAYVTMIVFSAIVVVTTIYLLNHLSNHENKFPILAAVLTTSTLIFMNLPEPLYYLIVKIIRKMDINKYKDEYTFGLMYLKLTGIAMSILCTYIYYLILS</sequence>
<evidence type="ECO:0000313" key="2">
    <source>
        <dbReference type="EMBL" id="CEG62418.1"/>
    </source>
</evidence>
<feature type="transmembrane region" description="Helical" evidence="1">
    <location>
        <begin position="12"/>
        <end position="35"/>
    </location>
</feature>